<name>A7GQJ8_BACCN</name>
<evidence type="ECO:0000313" key="2">
    <source>
        <dbReference type="Proteomes" id="UP000002300"/>
    </source>
</evidence>
<protein>
    <recommendedName>
        <fullName evidence="3">Transposase</fullName>
    </recommendedName>
</protein>
<organism evidence="1 2">
    <name type="scientific">Bacillus cytotoxicus (strain DSM 22905 / CIP 110041 / 391-98 / NVH 391-98)</name>
    <dbReference type="NCBI Taxonomy" id="315749"/>
    <lineage>
        <taxon>Bacteria</taxon>
        <taxon>Bacillati</taxon>
        <taxon>Bacillota</taxon>
        <taxon>Bacilli</taxon>
        <taxon>Bacillales</taxon>
        <taxon>Bacillaceae</taxon>
        <taxon>Bacillus</taxon>
        <taxon>Bacillus cereus group</taxon>
    </lineage>
</organism>
<dbReference type="HOGENOM" id="CLU_206966_0_0_9"/>
<reference evidence="1 2" key="1">
    <citation type="journal article" date="2008" name="Chem. Biol. Interact.">
        <title>Extending the Bacillus cereus group genomics to putative food-borne pathogens of different toxicity.</title>
        <authorList>
            <person name="Lapidus A."/>
            <person name="Goltsman E."/>
            <person name="Auger S."/>
            <person name="Galleron N."/>
            <person name="Segurens B."/>
            <person name="Dossat C."/>
            <person name="Land M.L."/>
            <person name="Broussolle V."/>
            <person name="Brillard J."/>
            <person name="Guinebretiere M.H."/>
            <person name="Sanchis V."/>
            <person name="Nguen-The C."/>
            <person name="Lereclus D."/>
            <person name="Richardson P."/>
            <person name="Wincker P."/>
            <person name="Weissenbach J."/>
            <person name="Ehrlich S.D."/>
            <person name="Sorokin A."/>
        </authorList>
    </citation>
    <scope>NUCLEOTIDE SEQUENCE [LARGE SCALE GENOMIC DNA]</scope>
    <source>
        <strain evidence="2">DSM 22905 / CIP 110041 / 391-98 / NVH 391-98</strain>
    </source>
</reference>
<keyword evidence="2" id="KW-1185">Reference proteome</keyword>
<evidence type="ECO:0000313" key="1">
    <source>
        <dbReference type="EMBL" id="ABS22406.1"/>
    </source>
</evidence>
<dbReference type="EMBL" id="CP000764">
    <property type="protein sequence ID" value="ABS22406.1"/>
    <property type="molecule type" value="Genomic_DNA"/>
</dbReference>
<accession>A7GQJ8</accession>
<evidence type="ECO:0008006" key="3">
    <source>
        <dbReference type="Google" id="ProtNLM"/>
    </source>
</evidence>
<sequence length="64" mass="7530">MDMEVLMNSLQLGQTYEISYAYVGMTDKVPTRVIVHRLTDEQQQKLSYKRKKETTTTLFDVVWA</sequence>
<dbReference type="eggNOG" id="COG3385">
    <property type="taxonomic scope" value="Bacteria"/>
</dbReference>
<proteinExistence type="predicted"/>
<dbReference type="Proteomes" id="UP000002300">
    <property type="component" value="Chromosome"/>
</dbReference>
<gene>
    <name evidence="1" type="ordered locus">Bcer98_2147</name>
</gene>
<dbReference type="KEGG" id="bcy:Bcer98_2147"/>
<dbReference type="AlphaFoldDB" id="A7GQJ8"/>